<protein>
    <submittedName>
        <fullName evidence="2">DUF1853 domain-containing protein</fullName>
    </submittedName>
</protein>
<name>A0ABX4I251_9GAMM</name>
<dbReference type="RefSeq" id="WP_067082700.1">
    <property type="nucleotide sequence ID" value="NZ_LRFG02000002.1"/>
</dbReference>
<dbReference type="InterPro" id="IPR015003">
    <property type="entry name" value="DUF1853"/>
</dbReference>
<gene>
    <name evidence="2" type="ORF">AWR36_006315</name>
</gene>
<dbReference type="EMBL" id="LRFG02000002">
    <property type="protein sequence ID" value="PCO05629.1"/>
    <property type="molecule type" value="Genomic_DNA"/>
</dbReference>
<feature type="compositionally biased region" description="Low complexity" evidence="1">
    <location>
        <begin position="310"/>
        <end position="320"/>
    </location>
</feature>
<dbReference type="Pfam" id="PF08907">
    <property type="entry name" value="DUF1853"/>
    <property type="match status" value="1"/>
</dbReference>
<feature type="region of interest" description="Disordered" evidence="1">
    <location>
        <begin position="295"/>
        <end position="328"/>
    </location>
</feature>
<accession>A0ABX4I251</accession>
<comment type="caution">
    <text evidence="2">The sequence shown here is derived from an EMBL/GenBank/DDBJ whole genome shotgun (WGS) entry which is preliminary data.</text>
</comment>
<evidence type="ECO:0000313" key="3">
    <source>
        <dbReference type="Proteomes" id="UP000218427"/>
    </source>
</evidence>
<dbReference type="Proteomes" id="UP000218427">
    <property type="component" value="Unassembled WGS sequence"/>
</dbReference>
<evidence type="ECO:0000256" key="1">
    <source>
        <dbReference type="SAM" id="MobiDB-lite"/>
    </source>
</evidence>
<organism evidence="2 3">
    <name type="scientific">Microbulbifer flavimaris</name>
    <dbReference type="NCBI Taxonomy" id="1781068"/>
    <lineage>
        <taxon>Bacteria</taxon>
        <taxon>Pseudomonadati</taxon>
        <taxon>Pseudomonadota</taxon>
        <taxon>Gammaproteobacteria</taxon>
        <taxon>Cellvibrionales</taxon>
        <taxon>Microbulbiferaceae</taxon>
        <taxon>Microbulbifer</taxon>
    </lineage>
</organism>
<proteinExistence type="predicted"/>
<reference evidence="2" key="1">
    <citation type="submission" date="2017-08" db="EMBL/GenBank/DDBJ databases">
        <title>Microbulbifer marisrubri sp. nov., a halophilic alphaproteobacterium isolated from marine sediment of the Yellow Sea, China.</title>
        <authorList>
            <person name="Zhang G."/>
            <person name="Xiong Q."/>
        </authorList>
    </citation>
    <scope>NUCLEOTIDE SEQUENCE [LARGE SCALE GENOMIC DNA]</scope>
    <source>
        <strain evidence="2">WRN-8</strain>
    </source>
</reference>
<evidence type="ECO:0000313" key="2">
    <source>
        <dbReference type="EMBL" id="PCO05629.1"/>
    </source>
</evidence>
<keyword evidence="3" id="KW-1185">Reference proteome</keyword>
<sequence length="328" mass="37262">MTDYFTNVQPDHWANLLWAVSAPHIVRDCGLPLLPPERQAALREYFAAGENRARLEPLLATYLTERPSGRLGIYFEDLWGFAFEHHPQYQLLARNLPLREQGRTLGELDFLVRYLPESCVEHWELAVKFYLQVDGRHWVGPGLRDRLDVKLARMRNHQLPVALGSTASAELAQHLWQVSRQWALVPGRLFRPLCEAPPVSAEINPQVSNYWWATPSTLGREFAVAAREAGMGETHNWRWTRLPKQAWLADGGYAVAEDVGIHTVIEQFSQQAAFRPWCIAARYHGSEQSRGFIVPEDWPHRAAIPPPSAPDSDSNTDTDTGNSKPPQH</sequence>